<evidence type="ECO:0000256" key="1">
    <source>
        <dbReference type="SAM" id="Coils"/>
    </source>
</evidence>
<evidence type="ECO:0000313" key="2">
    <source>
        <dbReference type="EMBL" id="EED94475.1"/>
    </source>
</evidence>
<sequence>MMQSVDSEETNSSTPSEQGMEVVYNDIIEMASSRLKASLRDRMRQNLSHSGSISVDGSLDSSIKRKISSFDRHFKHQTDVIDIALMPSYGSESTTVLSVDSPRNVTKKHDDDASASSISFYLGISRSDAWDDMTETDAKTFPLAPPSSDDLAAQKHGCLDSGILANGSSVTASTVDLTEILSSIEASCSLCSSGEESSNTRYILSVDTMQTDDVDVADTLGDLSTPALIMMASKFEQKFDPRKFEQKVLTPDAFVSPTTKVNNVFSRMMFKYEVMSNERKQQNMDIQSRSTSKESSYCGFDPFDDRGSFSSQSRERISTNKHFSRLLKEESSRFNKTSESGSVLFFDHNEGTHDREPKNTAANLRLKTRMLECQMKKSFDSEDSSAPYIHISSNYTESRDDDAVSTLSRNSGVTTIGSASFCTADTDKINAHVQKLVSSIVKTELNTAGTMRCALEEALRSKAKLEAKIKKLEKKSGEQILQLREARRAQRIAVEEYENELEVHLTRKAAQLKECVELALAQAEASKRREVELARGKMEMEIALLRSQLDDALENGVVVDGSLRNALDLVESNQQALREAAANNARSTLSMKNEIEHSFISAVTEFEVWSDKHVEKI</sequence>
<keyword evidence="3" id="KW-1185">Reference proteome</keyword>
<feature type="coiled-coil region" evidence="1">
    <location>
        <begin position="455"/>
        <end position="555"/>
    </location>
</feature>
<accession>B8BW86</accession>
<proteinExistence type="predicted"/>
<dbReference type="KEGG" id="tps:THAPSDRAFT_21976"/>
<organism evidence="2 3">
    <name type="scientific">Thalassiosira pseudonana</name>
    <name type="common">Marine diatom</name>
    <name type="synonym">Cyclotella nana</name>
    <dbReference type="NCBI Taxonomy" id="35128"/>
    <lineage>
        <taxon>Eukaryota</taxon>
        <taxon>Sar</taxon>
        <taxon>Stramenopiles</taxon>
        <taxon>Ochrophyta</taxon>
        <taxon>Bacillariophyta</taxon>
        <taxon>Coscinodiscophyceae</taxon>
        <taxon>Thalassiosirophycidae</taxon>
        <taxon>Thalassiosirales</taxon>
        <taxon>Thalassiosiraceae</taxon>
        <taxon>Thalassiosira</taxon>
    </lineage>
</organism>
<dbReference type="Proteomes" id="UP000001449">
    <property type="component" value="Chromosome 3"/>
</dbReference>
<protein>
    <submittedName>
        <fullName evidence="2">Uncharacterized protein</fullName>
    </submittedName>
</protein>
<reference evidence="2 3" key="2">
    <citation type="journal article" date="2008" name="Nature">
        <title>The Phaeodactylum genome reveals the evolutionary history of diatom genomes.</title>
        <authorList>
            <person name="Bowler C."/>
            <person name="Allen A.E."/>
            <person name="Badger J.H."/>
            <person name="Grimwood J."/>
            <person name="Jabbari K."/>
            <person name="Kuo A."/>
            <person name="Maheswari U."/>
            <person name="Martens C."/>
            <person name="Maumus F."/>
            <person name="Otillar R.P."/>
            <person name="Rayko E."/>
            <person name="Salamov A."/>
            <person name="Vandepoele K."/>
            <person name="Beszteri B."/>
            <person name="Gruber A."/>
            <person name="Heijde M."/>
            <person name="Katinka M."/>
            <person name="Mock T."/>
            <person name="Valentin K."/>
            <person name="Verret F."/>
            <person name="Berges J.A."/>
            <person name="Brownlee C."/>
            <person name="Cadoret J.P."/>
            <person name="Chiovitti A."/>
            <person name="Choi C.J."/>
            <person name="Coesel S."/>
            <person name="De Martino A."/>
            <person name="Detter J.C."/>
            <person name="Durkin C."/>
            <person name="Falciatore A."/>
            <person name="Fournet J."/>
            <person name="Haruta M."/>
            <person name="Huysman M.J."/>
            <person name="Jenkins B.D."/>
            <person name="Jiroutova K."/>
            <person name="Jorgensen R.E."/>
            <person name="Joubert Y."/>
            <person name="Kaplan A."/>
            <person name="Kroger N."/>
            <person name="Kroth P.G."/>
            <person name="La Roche J."/>
            <person name="Lindquist E."/>
            <person name="Lommer M."/>
            <person name="Martin-Jezequel V."/>
            <person name="Lopez P.J."/>
            <person name="Lucas S."/>
            <person name="Mangogna M."/>
            <person name="McGinnis K."/>
            <person name="Medlin L.K."/>
            <person name="Montsant A."/>
            <person name="Oudot-Le Secq M.P."/>
            <person name="Napoli C."/>
            <person name="Obornik M."/>
            <person name="Parker M.S."/>
            <person name="Petit J.L."/>
            <person name="Porcel B.M."/>
            <person name="Poulsen N."/>
            <person name="Robison M."/>
            <person name="Rychlewski L."/>
            <person name="Rynearson T.A."/>
            <person name="Schmutz J."/>
            <person name="Shapiro H."/>
            <person name="Siaut M."/>
            <person name="Stanley M."/>
            <person name="Sussman M.R."/>
            <person name="Taylor A.R."/>
            <person name="Vardi A."/>
            <person name="von Dassow P."/>
            <person name="Vyverman W."/>
            <person name="Willis A."/>
            <person name="Wyrwicz L.S."/>
            <person name="Rokhsar D.S."/>
            <person name="Weissenbach J."/>
            <person name="Armbrust E.V."/>
            <person name="Green B.R."/>
            <person name="Van de Peer Y."/>
            <person name="Grigoriev I.V."/>
        </authorList>
    </citation>
    <scope>NUCLEOTIDE SEQUENCE [LARGE SCALE GENOMIC DNA]</scope>
    <source>
        <strain evidence="2 3">CCMP1335</strain>
    </source>
</reference>
<dbReference type="HOGENOM" id="CLU_443150_0_0_1"/>
<keyword evidence="1" id="KW-0175">Coiled coil</keyword>
<dbReference type="RefSeq" id="XP_002289039.1">
    <property type="nucleotide sequence ID" value="XM_002289003.1"/>
</dbReference>
<name>B8BW86_THAPS</name>
<dbReference type="EMBL" id="CM000640">
    <property type="protein sequence ID" value="EED94475.1"/>
    <property type="molecule type" value="Genomic_DNA"/>
</dbReference>
<dbReference type="InParanoid" id="B8BW86"/>
<dbReference type="GeneID" id="7452085"/>
<evidence type="ECO:0000313" key="3">
    <source>
        <dbReference type="Proteomes" id="UP000001449"/>
    </source>
</evidence>
<gene>
    <name evidence="2" type="ORF">THAPSDRAFT_21976</name>
</gene>
<dbReference type="AlphaFoldDB" id="B8BW86"/>
<reference evidence="2 3" key="1">
    <citation type="journal article" date="2004" name="Science">
        <title>The genome of the diatom Thalassiosira pseudonana: ecology, evolution, and metabolism.</title>
        <authorList>
            <person name="Armbrust E.V."/>
            <person name="Berges J.A."/>
            <person name="Bowler C."/>
            <person name="Green B.R."/>
            <person name="Martinez D."/>
            <person name="Putnam N.H."/>
            <person name="Zhou S."/>
            <person name="Allen A.E."/>
            <person name="Apt K.E."/>
            <person name="Bechner M."/>
            <person name="Brzezinski M.A."/>
            <person name="Chaal B.K."/>
            <person name="Chiovitti A."/>
            <person name="Davis A.K."/>
            <person name="Demarest M.S."/>
            <person name="Detter J.C."/>
            <person name="Glavina T."/>
            <person name="Goodstein D."/>
            <person name="Hadi M.Z."/>
            <person name="Hellsten U."/>
            <person name="Hildebrand M."/>
            <person name="Jenkins B.D."/>
            <person name="Jurka J."/>
            <person name="Kapitonov V.V."/>
            <person name="Kroger N."/>
            <person name="Lau W.W."/>
            <person name="Lane T.W."/>
            <person name="Larimer F.W."/>
            <person name="Lippmeier J.C."/>
            <person name="Lucas S."/>
            <person name="Medina M."/>
            <person name="Montsant A."/>
            <person name="Obornik M."/>
            <person name="Parker M.S."/>
            <person name="Palenik B."/>
            <person name="Pazour G.J."/>
            <person name="Richardson P.M."/>
            <person name="Rynearson T.A."/>
            <person name="Saito M.A."/>
            <person name="Schwartz D.C."/>
            <person name="Thamatrakoln K."/>
            <person name="Valentin K."/>
            <person name="Vardi A."/>
            <person name="Wilkerson F.P."/>
            <person name="Rokhsar D.S."/>
        </authorList>
    </citation>
    <scope>NUCLEOTIDE SEQUENCE [LARGE SCALE GENOMIC DNA]</scope>
    <source>
        <strain evidence="2 3">CCMP1335</strain>
    </source>
</reference>
<dbReference type="PaxDb" id="35128-Thaps21976"/>